<keyword evidence="2" id="KW-1185">Reference proteome</keyword>
<sequence length="38" mass="4545">MEHIPILLWYLLNGRYVGFGYRKTSKGANMQRMANCRR</sequence>
<accession>A0ABM6N5R6</accession>
<protein>
    <submittedName>
        <fullName evidence="1">Uncharacterized protein</fullName>
    </submittedName>
</protein>
<organism evidence="1 2">
    <name type="scientific">Pseudoalteromonas issachenkonii</name>
    <dbReference type="NCBI Taxonomy" id="152297"/>
    <lineage>
        <taxon>Bacteria</taxon>
        <taxon>Pseudomonadati</taxon>
        <taxon>Pseudomonadota</taxon>
        <taxon>Gammaproteobacteria</taxon>
        <taxon>Alteromonadales</taxon>
        <taxon>Pseudoalteromonadaceae</taxon>
        <taxon>Pseudoalteromonas</taxon>
    </lineage>
</organism>
<evidence type="ECO:0000313" key="1">
    <source>
        <dbReference type="EMBL" id="ATC91508.1"/>
    </source>
</evidence>
<proteinExistence type="predicted"/>
<evidence type="ECO:0000313" key="2">
    <source>
        <dbReference type="Proteomes" id="UP000217258"/>
    </source>
</evidence>
<gene>
    <name evidence="1" type="ORF">PISS_a2722</name>
</gene>
<dbReference type="Proteomes" id="UP000217258">
    <property type="component" value="Chromosome I"/>
</dbReference>
<dbReference type="EMBL" id="CP011030">
    <property type="protein sequence ID" value="ATC91508.1"/>
    <property type="molecule type" value="Genomic_DNA"/>
</dbReference>
<reference evidence="1 2" key="1">
    <citation type="submission" date="2015-06" db="EMBL/GenBank/DDBJ databases">
        <authorList>
            <person name="Xie B.-B."/>
            <person name="Rong J.-C."/>
            <person name="Qin Q.-L."/>
            <person name="Zhang Y.-Z."/>
        </authorList>
    </citation>
    <scope>NUCLEOTIDE SEQUENCE [LARGE SCALE GENOMIC DNA]</scope>
    <source>
        <strain evidence="1 2">KMM 3549</strain>
    </source>
</reference>
<name>A0ABM6N5R6_9GAMM</name>